<proteinExistence type="predicted"/>
<sequence length="115" mass="13427">MDIEKLIQELGKSIGKIICSKKEESSKKINIEQMSSTDIFKIIFIKAVHEGNYNKAENLIFDELEKNNSPEVYEMAIEFYNSLLEKSDKLLEQSDFSRKEIYQGLLDIKKFKVKL</sequence>
<comment type="caution">
    <text evidence="1">The sequence shown here is derived from an EMBL/GenBank/DDBJ whole genome shotgun (WGS) entry which is preliminary data.</text>
</comment>
<evidence type="ECO:0000313" key="1">
    <source>
        <dbReference type="EMBL" id="OOM05834.1"/>
    </source>
</evidence>
<dbReference type="EMBL" id="LZYZ01000011">
    <property type="protein sequence ID" value="OOM05834.1"/>
    <property type="molecule type" value="Genomic_DNA"/>
</dbReference>
<evidence type="ECO:0000313" key="3">
    <source>
        <dbReference type="Proteomes" id="UP000191154"/>
    </source>
</evidence>
<protein>
    <submittedName>
        <fullName evidence="1">Uncharacterized protein</fullName>
    </submittedName>
</protein>
<dbReference type="Proteomes" id="UP000191154">
    <property type="component" value="Unassembled WGS sequence"/>
</dbReference>
<name>A0A1S8MNS9_CLOSA</name>
<dbReference type="InterPro" id="IPR045507">
    <property type="entry name" value="DUF6483"/>
</dbReference>
<evidence type="ECO:0000313" key="2">
    <source>
        <dbReference type="EMBL" id="OOM14474.1"/>
    </source>
</evidence>
<accession>A0A1S8MNS9</accession>
<dbReference type="EMBL" id="LZYZ01000002">
    <property type="protein sequence ID" value="OOM14474.1"/>
    <property type="molecule type" value="Genomic_DNA"/>
</dbReference>
<dbReference type="Pfam" id="PF20092">
    <property type="entry name" value="DUF6483"/>
    <property type="match status" value="1"/>
</dbReference>
<organism evidence="1 3">
    <name type="scientific">Clostridium saccharobutylicum</name>
    <dbReference type="NCBI Taxonomy" id="169679"/>
    <lineage>
        <taxon>Bacteria</taxon>
        <taxon>Bacillati</taxon>
        <taxon>Bacillota</taxon>
        <taxon>Clostridia</taxon>
        <taxon>Eubacteriales</taxon>
        <taxon>Clostridiaceae</taxon>
        <taxon>Clostridium</taxon>
    </lineage>
</organism>
<gene>
    <name evidence="2" type="ORF">CLOSAC_13540</name>
    <name evidence="1" type="ORF">CLOSAC_44130</name>
</gene>
<reference evidence="1 3" key="1">
    <citation type="submission" date="2016-05" db="EMBL/GenBank/DDBJ databases">
        <title>Microbial solvent formation.</title>
        <authorList>
            <person name="Poehlein A."/>
            <person name="Montoya Solano J.D."/>
            <person name="Flitsch S."/>
            <person name="Krabben P."/>
            <person name="Duerre P."/>
            <person name="Daniel R."/>
        </authorList>
    </citation>
    <scope>NUCLEOTIDE SEQUENCE [LARGE SCALE GENOMIC DNA]</scope>
    <source>
        <strain evidence="1 3">L1-8</strain>
    </source>
</reference>
<dbReference type="AlphaFoldDB" id="A0A1S8MNS9"/>
<dbReference type="RefSeq" id="WP_077864734.1">
    <property type="nucleotide sequence ID" value="NZ_LZYZ01000002.1"/>
</dbReference>